<evidence type="ECO:0000313" key="1">
    <source>
        <dbReference type="Proteomes" id="UP000887580"/>
    </source>
</evidence>
<protein>
    <submittedName>
        <fullName evidence="2">Peptidase S1 domain-containing protein</fullName>
    </submittedName>
</protein>
<dbReference type="WBParaSite" id="PS1159_v2.g16042.t1">
    <property type="protein sequence ID" value="PS1159_v2.g16042.t1"/>
    <property type="gene ID" value="PS1159_v2.g16042"/>
</dbReference>
<reference evidence="2" key="1">
    <citation type="submission" date="2022-11" db="UniProtKB">
        <authorList>
            <consortium name="WormBaseParasite"/>
        </authorList>
    </citation>
    <scope>IDENTIFICATION</scope>
</reference>
<sequence length="106" mass="11292">MAIGSPADIIGWGAIKHNTFPNTLQVATVNYLEKSHANCLNVKKEDYHICFANVAEYQGACSGDSGSGVILEGKTSADDKIVAIITDAPKECYVRAKAYVDAIQTA</sequence>
<name>A0AC35FCA2_9BILA</name>
<dbReference type="Proteomes" id="UP000887580">
    <property type="component" value="Unplaced"/>
</dbReference>
<accession>A0AC35FCA2</accession>
<proteinExistence type="predicted"/>
<evidence type="ECO:0000313" key="2">
    <source>
        <dbReference type="WBParaSite" id="PS1159_v2.g16042.t1"/>
    </source>
</evidence>
<organism evidence="1 2">
    <name type="scientific">Panagrolaimus sp. PS1159</name>
    <dbReference type="NCBI Taxonomy" id="55785"/>
    <lineage>
        <taxon>Eukaryota</taxon>
        <taxon>Metazoa</taxon>
        <taxon>Ecdysozoa</taxon>
        <taxon>Nematoda</taxon>
        <taxon>Chromadorea</taxon>
        <taxon>Rhabditida</taxon>
        <taxon>Tylenchina</taxon>
        <taxon>Panagrolaimomorpha</taxon>
        <taxon>Panagrolaimoidea</taxon>
        <taxon>Panagrolaimidae</taxon>
        <taxon>Panagrolaimus</taxon>
    </lineage>
</organism>